<protein>
    <submittedName>
        <fullName evidence="1">Uncharacterized protein</fullName>
    </submittedName>
</protein>
<dbReference type="EnsemblPlants" id="AVESA.00010b.r2.7DG1369740.1">
    <property type="protein sequence ID" value="AVESA.00010b.r2.7DG1369740.1.CDS"/>
    <property type="gene ID" value="AVESA.00010b.r2.7DG1369740"/>
</dbReference>
<proteinExistence type="predicted"/>
<reference evidence="1" key="1">
    <citation type="submission" date="2021-05" db="EMBL/GenBank/DDBJ databases">
        <authorList>
            <person name="Scholz U."/>
            <person name="Mascher M."/>
            <person name="Fiebig A."/>
        </authorList>
    </citation>
    <scope>NUCLEOTIDE SEQUENCE [LARGE SCALE GENOMIC DNA]</scope>
</reference>
<evidence type="ECO:0000313" key="1">
    <source>
        <dbReference type="EnsemblPlants" id="AVESA.00010b.r2.7DG1369740.1.CDS"/>
    </source>
</evidence>
<reference evidence="1" key="2">
    <citation type="submission" date="2025-09" db="UniProtKB">
        <authorList>
            <consortium name="EnsemblPlants"/>
        </authorList>
    </citation>
    <scope>IDENTIFICATION</scope>
</reference>
<sequence length="191" mass="21881">MSLLEPSYDKVHRGYIIAEGIKNLVPLRLRYHRHFQEMMRYDDRYEEHIRALGLLPFIHMANRGSPHMNPAAITALIDRWRPETHSFHLRTGEMTVTLQDMSMILALPIQGDPLCVNTASDNWHERMCALTGGKCPSDTINSKGEKLRVTAGATFKWIEQNFSACPENASEDEIIIHARVYVWYCWGGDPG</sequence>
<evidence type="ECO:0000313" key="2">
    <source>
        <dbReference type="Proteomes" id="UP001732700"/>
    </source>
</evidence>
<name>A0ACD6AB93_AVESA</name>
<organism evidence="1 2">
    <name type="scientific">Avena sativa</name>
    <name type="common">Oat</name>
    <dbReference type="NCBI Taxonomy" id="4498"/>
    <lineage>
        <taxon>Eukaryota</taxon>
        <taxon>Viridiplantae</taxon>
        <taxon>Streptophyta</taxon>
        <taxon>Embryophyta</taxon>
        <taxon>Tracheophyta</taxon>
        <taxon>Spermatophyta</taxon>
        <taxon>Magnoliopsida</taxon>
        <taxon>Liliopsida</taxon>
        <taxon>Poales</taxon>
        <taxon>Poaceae</taxon>
        <taxon>BOP clade</taxon>
        <taxon>Pooideae</taxon>
        <taxon>Poodae</taxon>
        <taxon>Poeae</taxon>
        <taxon>Poeae Chloroplast Group 1 (Aveneae type)</taxon>
        <taxon>Aveninae</taxon>
        <taxon>Avena</taxon>
    </lineage>
</organism>
<accession>A0ACD6AB93</accession>
<keyword evidence="2" id="KW-1185">Reference proteome</keyword>
<dbReference type="Proteomes" id="UP001732700">
    <property type="component" value="Chromosome 7D"/>
</dbReference>